<keyword evidence="1" id="KW-0472">Membrane</keyword>
<dbReference type="InterPro" id="IPR013783">
    <property type="entry name" value="Ig-like_fold"/>
</dbReference>
<dbReference type="InterPro" id="IPR010559">
    <property type="entry name" value="Sig_transdc_His_kin_internal"/>
</dbReference>
<dbReference type="Gene3D" id="2.130.10.10">
    <property type="entry name" value="YVTN repeat-like/Quinoprotein amine dehydrogenase"/>
    <property type="match status" value="2"/>
</dbReference>
<keyword evidence="4" id="KW-0418">Kinase</keyword>
<keyword evidence="4" id="KW-0808">Transferase</keyword>
<protein>
    <submittedName>
        <fullName evidence="4">Putative two-component histidine kinase</fullName>
    </submittedName>
</protein>
<dbReference type="OrthoDB" id="900814at2"/>
<comment type="caution">
    <text evidence="4">The sequence shown here is derived from an EMBL/GenBank/DDBJ whole genome shotgun (WGS) entry which is preliminary data.</text>
</comment>
<evidence type="ECO:0000256" key="1">
    <source>
        <dbReference type="SAM" id="Phobius"/>
    </source>
</evidence>
<dbReference type="Pfam" id="PF06580">
    <property type="entry name" value="His_kinase"/>
    <property type="match status" value="1"/>
</dbReference>
<proteinExistence type="predicted"/>
<evidence type="ECO:0000259" key="3">
    <source>
        <dbReference type="Pfam" id="PF07495"/>
    </source>
</evidence>
<name>A0A0E9N6H0_9BACT</name>
<evidence type="ECO:0000313" key="4">
    <source>
        <dbReference type="EMBL" id="GAO45542.1"/>
    </source>
</evidence>
<feature type="domain" description="Two component regulator three Y" evidence="3">
    <location>
        <begin position="705"/>
        <end position="766"/>
    </location>
</feature>
<dbReference type="Pfam" id="PF07494">
    <property type="entry name" value="Reg_prop"/>
    <property type="match status" value="3"/>
</dbReference>
<dbReference type="InterPro" id="IPR011110">
    <property type="entry name" value="Reg_prop"/>
</dbReference>
<accession>A0A0E9N6H0</accession>
<evidence type="ECO:0000313" key="5">
    <source>
        <dbReference type="Proteomes" id="UP000033121"/>
    </source>
</evidence>
<dbReference type="InterPro" id="IPR015943">
    <property type="entry name" value="WD40/YVTN_repeat-like_dom_sf"/>
</dbReference>
<dbReference type="AlphaFoldDB" id="A0A0E9N6H0"/>
<evidence type="ECO:0000259" key="2">
    <source>
        <dbReference type="Pfam" id="PF06580"/>
    </source>
</evidence>
<dbReference type="Pfam" id="PF07495">
    <property type="entry name" value="Y_Y_Y"/>
    <property type="match status" value="1"/>
</dbReference>
<dbReference type="InterPro" id="IPR011123">
    <property type="entry name" value="Y_Y_Y"/>
</dbReference>
<dbReference type="Gene3D" id="2.60.40.10">
    <property type="entry name" value="Immunoglobulins"/>
    <property type="match status" value="1"/>
</dbReference>
<dbReference type="GO" id="GO:0016020">
    <property type="term" value="C:membrane"/>
    <property type="evidence" value="ECO:0007669"/>
    <property type="project" value="InterPro"/>
</dbReference>
<sequence>MPFRRIALLLAVILPVLYLNGQTRDIKVHVLTAANGLADGVIRAIGQDKYGYMWIGTISGLNRYDGTTVKKYYNIPNKPHSLPASVPRAIFCDRQGTLWIGFNDGLYQFDHHTEQFILVNGTKGVEFRKIREDLVTGDLLFLTNKGLLRITRHKMQAQWLVPAWVATIHDFDLRNGVLYAVCGAYSYVLNLHNGHFDRIADSLLPERNATRIAFDHDGRILVACYGKGVVIRRIDPSLKSSRELDISSKLRDTTTGNVVMSMLTDHKNRLWIATTSQWLFSYDNKTGQSRWYDDWDPFNKSVSLYVTSPLFQSNNDFIWVGTEGNGVGYFHPDRTPFSLYAPVDNEKYPIVSPWARAVMEEPNGNLWMGWASGISRFNPSTETYSNWRNSFNSTILYSSSIRSIAWDNDTLIWIGTSRGMNRYNPVTDKMLYNDPHNRLPLSFYWCVKKDTRGNVWFGTGNSLYYQAASDRNIHIYSEIPELINVIDTGVRVIYEDKQKRLWMGMDGTGLRMYDPVRHTVKQWQAGLLADGDLLGNTITAITEDHAGVIWLSSFNGLVGYDPKSGKFQKFTVSQGLPAAKCSGLLVDDADRLWVATTAGLAMLDNVRKHFTLYTTEDGLPTLEFSDMPALRKRNGDFVFPTMNGFVEFKPLEVKPQSSESNLHLASIKIFDKPYIGKTNIEDLREIRLKSNENFISFQMVDLNNNIPNQRFFAYKLEDVDRDWVINTTGMASYTKLPGGNYTFRYKTSNDAEQWILAPEKSLRVHIETVYYKSTWFWLMITFVVVSFSYLWYRNRLQQQKKIYLLQSRAQLLEKEKAMAMFEALKQQLNPHFLFNSLSSLGSLIRTDQHLAGKFLESLSKTYRYILQSRNNDLIPLEEEIKFVSSYIRLLETRFQSALITALDIESGKLNRKIVPVTLQNLIDNAIKHNSIDQDMPLIIRIFTEGQYLVVRNNIQKKSNVETSNQQGLQQMKSLYTYFTQQPILVEETDDSFQVKIPLI</sequence>
<dbReference type="Proteomes" id="UP000033121">
    <property type="component" value="Unassembled WGS sequence"/>
</dbReference>
<dbReference type="InterPro" id="IPR011047">
    <property type="entry name" value="Quinoprotein_ADH-like_sf"/>
</dbReference>
<keyword evidence="5" id="KW-1185">Reference proteome</keyword>
<keyword evidence="1" id="KW-1133">Transmembrane helix</keyword>
<dbReference type="PANTHER" id="PTHR34220:SF7">
    <property type="entry name" value="SENSOR HISTIDINE KINASE YPDA"/>
    <property type="match status" value="1"/>
</dbReference>
<organism evidence="4 5">
    <name type="scientific">Flavihumibacter petaseus NBRC 106054</name>
    <dbReference type="NCBI Taxonomy" id="1220578"/>
    <lineage>
        <taxon>Bacteria</taxon>
        <taxon>Pseudomonadati</taxon>
        <taxon>Bacteroidota</taxon>
        <taxon>Chitinophagia</taxon>
        <taxon>Chitinophagales</taxon>
        <taxon>Chitinophagaceae</taxon>
        <taxon>Flavihumibacter</taxon>
    </lineage>
</organism>
<keyword evidence="1" id="KW-0812">Transmembrane</keyword>
<feature type="domain" description="Signal transduction histidine kinase internal region" evidence="2">
    <location>
        <begin position="821"/>
        <end position="897"/>
    </location>
</feature>
<gene>
    <name evidence="4" type="ORF">FPE01S_06_00330</name>
</gene>
<reference evidence="4 5" key="1">
    <citation type="submission" date="2015-04" db="EMBL/GenBank/DDBJ databases">
        <title>Whole genome shotgun sequence of Flavihumibacter petaseus NBRC 106054.</title>
        <authorList>
            <person name="Miyazawa S."/>
            <person name="Hosoyama A."/>
            <person name="Hashimoto M."/>
            <person name="Noguchi M."/>
            <person name="Tsuchikane K."/>
            <person name="Ohji S."/>
            <person name="Yamazoe A."/>
            <person name="Ichikawa N."/>
            <person name="Kimura A."/>
            <person name="Fujita N."/>
        </authorList>
    </citation>
    <scope>NUCLEOTIDE SEQUENCE [LARGE SCALE GENOMIC DNA]</scope>
    <source>
        <strain evidence="4 5">NBRC 106054</strain>
    </source>
</reference>
<dbReference type="InterPro" id="IPR050640">
    <property type="entry name" value="Bact_2-comp_sensor_kinase"/>
</dbReference>
<dbReference type="GO" id="GO:0000155">
    <property type="term" value="F:phosphorelay sensor kinase activity"/>
    <property type="evidence" value="ECO:0007669"/>
    <property type="project" value="InterPro"/>
</dbReference>
<dbReference type="PANTHER" id="PTHR34220">
    <property type="entry name" value="SENSOR HISTIDINE KINASE YPDA"/>
    <property type="match status" value="1"/>
</dbReference>
<dbReference type="RefSeq" id="WP_046371559.1">
    <property type="nucleotide sequence ID" value="NZ_BBWV01000006.1"/>
</dbReference>
<dbReference type="STRING" id="1220578.FPE01S_06_00330"/>
<dbReference type="SUPFAM" id="SSF63829">
    <property type="entry name" value="Calcium-dependent phosphotriesterase"/>
    <property type="match status" value="1"/>
</dbReference>
<dbReference type="EMBL" id="BBWV01000006">
    <property type="protein sequence ID" value="GAO45542.1"/>
    <property type="molecule type" value="Genomic_DNA"/>
</dbReference>
<feature type="transmembrane region" description="Helical" evidence="1">
    <location>
        <begin position="775"/>
        <end position="792"/>
    </location>
</feature>
<dbReference type="SUPFAM" id="SSF50998">
    <property type="entry name" value="Quinoprotein alcohol dehydrogenase-like"/>
    <property type="match status" value="1"/>
</dbReference>